<reference evidence="1 2" key="1">
    <citation type="journal article" date="2012" name="J. Bacteriol.">
        <title>Complete genome sequence of the metabolically versatile halophilic archaeon Haloferax mediterranei, a poly(3-hydroxybutyrate-co-3-hydroxyvalerate) producer.</title>
        <authorList>
            <person name="Han J."/>
            <person name="Zhang F."/>
            <person name="Hou J."/>
            <person name="Liu X."/>
            <person name="Li M."/>
            <person name="Liu H."/>
            <person name="Cai L."/>
            <person name="Zhang B."/>
            <person name="Chen Y."/>
            <person name="Zhou J."/>
            <person name="Hu S."/>
            <person name="Xiang H."/>
        </authorList>
    </citation>
    <scope>NUCLEOTIDE SEQUENCE [LARGE SCALE GENOMIC DNA]</scope>
    <source>
        <strain evidence="2">ATCC 33500 / DSM 1411 / JCM 8866 / NBRC 14739 / NCIMB 2177 / R-4</strain>
    </source>
</reference>
<organism evidence="1 2">
    <name type="scientific">Haloferax mediterranei (strain ATCC 33500 / DSM 1411 / JCM 8866 / NBRC 14739 / NCIMB 2177 / R-4)</name>
    <name type="common">Halobacterium mediterranei</name>
    <dbReference type="NCBI Taxonomy" id="523841"/>
    <lineage>
        <taxon>Archaea</taxon>
        <taxon>Methanobacteriati</taxon>
        <taxon>Methanobacteriota</taxon>
        <taxon>Stenosarchaea group</taxon>
        <taxon>Halobacteria</taxon>
        <taxon>Halobacteriales</taxon>
        <taxon>Haloferacaceae</taxon>
        <taxon>Haloferax</taxon>
    </lineage>
</organism>
<proteinExistence type="predicted"/>
<accession>I3R7Z5</accession>
<protein>
    <recommendedName>
        <fullName evidence="3">YHS domain-containing protein</fullName>
    </recommendedName>
</protein>
<dbReference type="STRING" id="523841.HFX_2677"/>
<evidence type="ECO:0000313" key="1">
    <source>
        <dbReference type="EMBL" id="AFK20355.1"/>
    </source>
</evidence>
<dbReference type="Proteomes" id="UP000006469">
    <property type="component" value="Chromosome"/>
</dbReference>
<dbReference type="SMR" id="I3R7Z5"/>
<dbReference type="AlphaFoldDB" id="I3R7Z5"/>
<evidence type="ECO:0000313" key="2">
    <source>
        <dbReference type="Proteomes" id="UP000006469"/>
    </source>
</evidence>
<name>I3R7Z5_HALMT</name>
<gene>
    <name evidence="1" type="ordered locus">HFX_2677</name>
</gene>
<evidence type="ECO:0008006" key="3">
    <source>
        <dbReference type="Google" id="ProtNLM"/>
    </source>
</evidence>
<sequence length="61" mass="6627">MWEGIPTDAAGATSEYGRRLCDFCSGDCRALFTSAPQKYGEVPHRNLVEAGGTIHPRLPYG</sequence>
<dbReference type="KEGG" id="hme:HFX_2677"/>
<dbReference type="EMBL" id="CP001868">
    <property type="protein sequence ID" value="AFK20355.1"/>
    <property type="molecule type" value="Genomic_DNA"/>
</dbReference>
<dbReference type="HOGENOM" id="CLU_2911395_0_0_2"/>